<dbReference type="GeneID" id="102082761"/>
<feature type="transmembrane region" description="Helical" evidence="6">
    <location>
        <begin position="692"/>
        <end position="715"/>
    </location>
</feature>
<dbReference type="InterPro" id="IPR003961">
    <property type="entry name" value="FN3_dom"/>
</dbReference>
<dbReference type="CTD" id="147645"/>
<dbReference type="InterPro" id="IPR036179">
    <property type="entry name" value="Ig-like_dom_sf"/>
</dbReference>
<dbReference type="SUPFAM" id="SSF49265">
    <property type="entry name" value="Fibronectin type III"/>
    <property type="match status" value="1"/>
</dbReference>
<dbReference type="KEGG" id="onl:102082761"/>
<keyword evidence="1" id="KW-0732">Signal</keyword>
<reference evidence="8" key="2">
    <citation type="submission" date="2025-08" db="UniProtKB">
        <authorList>
            <consortium name="Ensembl"/>
        </authorList>
    </citation>
    <scope>IDENTIFICATION</scope>
</reference>
<evidence type="ECO:0000256" key="2">
    <source>
        <dbReference type="ARBA" id="ARBA00022737"/>
    </source>
</evidence>
<keyword evidence="6" id="KW-1133">Transmembrane helix</keyword>
<dbReference type="InterPro" id="IPR007110">
    <property type="entry name" value="Ig-like_dom"/>
</dbReference>
<evidence type="ECO:0000256" key="6">
    <source>
        <dbReference type="SAM" id="Phobius"/>
    </source>
</evidence>
<name>A0A669BS17_ORENI</name>
<dbReference type="InterPro" id="IPR013783">
    <property type="entry name" value="Ig-like_fold"/>
</dbReference>
<sequence>MCYFISKQIQIKRLLCKGRKGRGLTCTIELVQVGYSRAWLTAGASADTEVTALGLYQDGFVFRLCFCTGNTNVCYFFFFFKQKMPCVKEFKRLSSFFLAILSFFTFQGARCELLVFPAGPSLVNALAGENVTLAVSFSGASDPVVSWFKGVLSIVVWTINSSADPSVAAIFSSVIKLEKQSASLTFFNVPLNYTGDYTIEMVKPGMRKASTTFTLKIFEYIQSLTLSSQPGLIKEGTENFTLQHSMLQGVFEQQIWFFNGIEIKNSSHYLVKTQANSLVILRPNQNDTGEYAVLLTNPFRNATASQNVSVRYGPDEPTLEVHPIQSFYLAGDSLNLSCQANGFPQPVAEWVFGGKIISQKGVLNLANVQTSQGGVYTCRLVNEDTKESRQKNMNLTVYERPVGNPECLVQSVNAINLQYHCGWVGGTPQAQLSFPELSNSSSGAGNFSLTVNASDSLNGKTIQCMAEHPVEQNKCNITASSPVAFLPIMRTTVDSGGKIVVTICCFSKASPKAVVSWFSGNETVINGSIYQISSNTSQLMIRHYNVSNFLLQNYTCTCRNPLGSKKREIQLQGPSISDSSLFPNQNGTIVTLTWEVPSMSVVTGFDIQMKGPDLLSKNRNGPLTKSSSNVYRTIQQKPGSARSTDIFFLDPKLTYWFQVIPKARMTNGEPSKIHRIGPGEGLSGPAIAGIAAGIPCSLLFLLLLIGLIYLGVYCIRNRSHQPRYPVPRPVDKVKNSQPNITANNMLKGALKSPPDYNRLQKTLSEKSVSLPAFIPPPPTRLATTV</sequence>
<dbReference type="InterPro" id="IPR003599">
    <property type="entry name" value="Ig_sub"/>
</dbReference>
<dbReference type="OrthoDB" id="6159398at2759"/>
<feature type="transmembrane region" description="Helical" evidence="6">
    <location>
        <begin position="21"/>
        <end position="40"/>
    </location>
</feature>
<evidence type="ECO:0000313" key="8">
    <source>
        <dbReference type="Ensembl" id="ENSONIP00000037350.1"/>
    </source>
</evidence>
<dbReference type="RefSeq" id="XP_005455398.2">
    <property type="nucleotide sequence ID" value="XM_005455341.4"/>
</dbReference>
<dbReference type="InterPro" id="IPR036116">
    <property type="entry name" value="FN3_sf"/>
</dbReference>
<dbReference type="Gene3D" id="2.60.40.10">
    <property type="entry name" value="Immunoglobulins"/>
    <property type="match status" value="5"/>
</dbReference>
<keyword evidence="6" id="KW-0472">Membrane</keyword>
<dbReference type="Ensembl" id="ENSONIT00000074553.1">
    <property type="protein sequence ID" value="ENSONIP00000037350.1"/>
    <property type="gene ID" value="ENSONIG00000016371.2"/>
</dbReference>
<dbReference type="Pfam" id="PF07679">
    <property type="entry name" value="I-set"/>
    <property type="match status" value="1"/>
</dbReference>
<evidence type="ECO:0000259" key="7">
    <source>
        <dbReference type="PROSITE" id="PS50835"/>
    </source>
</evidence>
<dbReference type="InParanoid" id="A0A669BS17"/>
<dbReference type="AlphaFoldDB" id="A0A669BS17"/>
<dbReference type="GeneTree" id="ENSGT00940000167735"/>
<dbReference type="SMART" id="SM00409">
    <property type="entry name" value="IG"/>
    <property type="match status" value="3"/>
</dbReference>
<dbReference type="InterPro" id="IPR013098">
    <property type="entry name" value="Ig_I-set"/>
</dbReference>
<feature type="transmembrane region" description="Helical" evidence="6">
    <location>
        <begin position="60"/>
        <end position="80"/>
    </location>
</feature>
<proteinExistence type="predicted"/>
<gene>
    <name evidence="8" type="primary">vsig10l</name>
</gene>
<keyword evidence="5" id="KW-0393">Immunoglobulin domain</keyword>
<dbReference type="PANTHER" id="PTHR44337">
    <property type="entry name" value="CARCINOEMBRYONIC ANTIGEN-RELATED CELL ADHESION MOLECULE 8"/>
    <property type="match status" value="1"/>
</dbReference>
<accession>A0A669BS17</accession>
<evidence type="ECO:0000256" key="5">
    <source>
        <dbReference type="ARBA" id="ARBA00023319"/>
    </source>
</evidence>
<keyword evidence="6" id="KW-0812">Transmembrane</keyword>
<keyword evidence="2" id="KW-0677">Repeat</keyword>
<reference evidence="9" key="1">
    <citation type="submission" date="2012-01" db="EMBL/GenBank/DDBJ databases">
        <title>The Genome Sequence of Oreochromis niloticus (Nile Tilapia).</title>
        <authorList>
            <consortium name="Broad Institute Genome Assembly Team"/>
            <consortium name="Broad Institute Sequencing Platform"/>
            <person name="Di Palma F."/>
            <person name="Johnson J."/>
            <person name="Lander E.S."/>
            <person name="Lindblad-Toh K."/>
        </authorList>
    </citation>
    <scope>NUCLEOTIDE SEQUENCE [LARGE SCALE GENOMIC DNA]</scope>
</reference>
<reference evidence="8" key="3">
    <citation type="submission" date="2025-09" db="UniProtKB">
        <authorList>
            <consortium name="Ensembl"/>
        </authorList>
    </citation>
    <scope>IDENTIFICATION</scope>
</reference>
<dbReference type="Pfam" id="PF13927">
    <property type="entry name" value="Ig_3"/>
    <property type="match status" value="1"/>
</dbReference>
<dbReference type="Proteomes" id="UP000005207">
    <property type="component" value="Linkage group LG11"/>
</dbReference>
<feature type="transmembrane region" description="Helical" evidence="6">
    <location>
        <begin position="92"/>
        <end position="109"/>
    </location>
</feature>
<feature type="domain" description="Ig-like" evidence="7">
    <location>
        <begin position="317"/>
        <end position="394"/>
    </location>
</feature>
<protein>
    <submittedName>
        <fullName evidence="8">V-set and immunoglobulin domain containing 10 like</fullName>
    </submittedName>
</protein>
<evidence type="ECO:0000256" key="4">
    <source>
        <dbReference type="ARBA" id="ARBA00023180"/>
    </source>
</evidence>
<dbReference type="SMART" id="SM00408">
    <property type="entry name" value="IGc2"/>
    <property type="match status" value="1"/>
</dbReference>
<evidence type="ECO:0000256" key="1">
    <source>
        <dbReference type="ARBA" id="ARBA00022729"/>
    </source>
</evidence>
<dbReference type="CDD" id="cd00063">
    <property type="entry name" value="FN3"/>
    <property type="match status" value="1"/>
</dbReference>
<dbReference type="SUPFAM" id="SSF48726">
    <property type="entry name" value="Immunoglobulin"/>
    <property type="match status" value="4"/>
</dbReference>
<keyword evidence="9" id="KW-1185">Reference proteome</keyword>
<evidence type="ECO:0000256" key="3">
    <source>
        <dbReference type="ARBA" id="ARBA00023157"/>
    </source>
</evidence>
<organism evidence="8 9">
    <name type="scientific">Oreochromis niloticus</name>
    <name type="common">Nile tilapia</name>
    <name type="synonym">Tilapia nilotica</name>
    <dbReference type="NCBI Taxonomy" id="8128"/>
    <lineage>
        <taxon>Eukaryota</taxon>
        <taxon>Metazoa</taxon>
        <taxon>Chordata</taxon>
        <taxon>Craniata</taxon>
        <taxon>Vertebrata</taxon>
        <taxon>Euteleostomi</taxon>
        <taxon>Actinopterygii</taxon>
        <taxon>Neopterygii</taxon>
        <taxon>Teleostei</taxon>
        <taxon>Neoteleostei</taxon>
        <taxon>Acanthomorphata</taxon>
        <taxon>Ovalentaria</taxon>
        <taxon>Cichlomorphae</taxon>
        <taxon>Cichliformes</taxon>
        <taxon>Cichlidae</taxon>
        <taxon>African cichlids</taxon>
        <taxon>Pseudocrenilabrinae</taxon>
        <taxon>Oreochromini</taxon>
        <taxon>Oreochromis</taxon>
    </lineage>
</organism>
<keyword evidence="4" id="KW-0325">Glycoprotein</keyword>
<evidence type="ECO:0000313" key="9">
    <source>
        <dbReference type="Proteomes" id="UP000005207"/>
    </source>
</evidence>
<dbReference type="PANTHER" id="PTHR44337:SF20">
    <property type="entry name" value="CARCINOEMBRYONIC ANTIGEN-RELATED CELL ADHESION MOLECULE 5-RELATED"/>
    <property type="match status" value="1"/>
</dbReference>
<dbReference type="OMA" id="MSGSFWS"/>
<dbReference type="InterPro" id="IPR052598">
    <property type="entry name" value="IgSF_CEA-related"/>
</dbReference>
<feature type="domain" description="Ig-like" evidence="7">
    <location>
        <begin position="482"/>
        <end position="572"/>
    </location>
</feature>
<dbReference type="PROSITE" id="PS50835">
    <property type="entry name" value="IG_LIKE"/>
    <property type="match status" value="2"/>
</dbReference>
<dbReference type="InterPro" id="IPR003598">
    <property type="entry name" value="Ig_sub2"/>
</dbReference>
<keyword evidence="3" id="KW-1015">Disulfide bond</keyword>